<feature type="domain" description="RNA polymerase sigma factor 70 region 4 type 2" evidence="6">
    <location>
        <begin position="113"/>
        <end position="164"/>
    </location>
</feature>
<dbReference type="Gene3D" id="1.10.10.10">
    <property type="entry name" value="Winged helix-like DNA-binding domain superfamily/Winged helix DNA-binding domain"/>
    <property type="match status" value="1"/>
</dbReference>
<evidence type="ECO:0000259" key="5">
    <source>
        <dbReference type="Pfam" id="PF04542"/>
    </source>
</evidence>
<comment type="similarity">
    <text evidence="1">Belongs to the sigma-70 factor family. ECF subfamily.</text>
</comment>
<dbReference type="RefSeq" id="WP_344437867.1">
    <property type="nucleotide sequence ID" value="NZ_BAAALF010000002.1"/>
</dbReference>
<dbReference type="Proteomes" id="UP001500037">
    <property type="component" value="Unassembled WGS sequence"/>
</dbReference>
<accession>A0ABP4G703</accession>
<feature type="domain" description="RNA polymerase sigma-70 region 2" evidence="5">
    <location>
        <begin position="20"/>
        <end position="80"/>
    </location>
</feature>
<reference evidence="9" key="1">
    <citation type="journal article" date="2019" name="Int. J. Syst. Evol. Microbiol.">
        <title>The Global Catalogue of Microorganisms (GCM) 10K type strain sequencing project: providing services to taxonomists for standard genome sequencing and annotation.</title>
        <authorList>
            <consortium name="The Broad Institute Genomics Platform"/>
            <consortium name="The Broad Institute Genome Sequencing Center for Infectious Disease"/>
            <person name="Wu L."/>
            <person name="Ma J."/>
        </authorList>
    </citation>
    <scope>NUCLEOTIDE SEQUENCE [LARGE SCALE GENOMIC DNA]</scope>
    <source>
        <strain evidence="9">JCM 13004</strain>
    </source>
</reference>
<dbReference type="Pfam" id="PF20239">
    <property type="entry name" value="DUF6596"/>
    <property type="match status" value="1"/>
</dbReference>
<dbReference type="Pfam" id="PF04542">
    <property type="entry name" value="Sigma70_r2"/>
    <property type="match status" value="1"/>
</dbReference>
<evidence type="ECO:0000313" key="9">
    <source>
        <dbReference type="Proteomes" id="UP001500037"/>
    </source>
</evidence>
<dbReference type="InterPro" id="IPR011990">
    <property type="entry name" value="TPR-like_helical_dom_sf"/>
</dbReference>
<evidence type="ECO:0000256" key="3">
    <source>
        <dbReference type="ARBA" id="ARBA00023082"/>
    </source>
</evidence>
<dbReference type="PANTHER" id="PTHR47756">
    <property type="entry name" value="BLL6612 PROTEIN-RELATED"/>
    <property type="match status" value="1"/>
</dbReference>
<dbReference type="InterPro" id="IPR013249">
    <property type="entry name" value="RNA_pol_sigma70_r4_t2"/>
</dbReference>
<dbReference type="PANTHER" id="PTHR47756:SF2">
    <property type="entry name" value="BLL6612 PROTEIN"/>
    <property type="match status" value="1"/>
</dbReference>
<dbReference type="InterPro" id="IPR013325">
    <property type="entry name" value="RNA_pol_sigma_r2"/>
</dbReference>
<evidence type="ECO:0000256" key="4">
    <source>
        <dbReference type="ARBA" id="ARBA00023163"/>
    </source>
</evidence>
<protein>
    <submittedName>
        <fullName evidence="8">Sigma factor-like helix-turn-helix DNA-binding protein</fullName>
    </submittedName>
</protein>
<organism evidence="8 9">
    <name type="scientific">Kitasatospora nipponensis</name>
    <dbReference type="NCBI Taxonomy" id="258049"/>
    <lineage>
        <taxon>Bacteria</taxon>
        <taxon>Bacillati</taxon>
        <taxon>Actinomycetota</taxon>
        <taxon>Actinomycetes</taxon>
        <taxon>Kitasatosporales</taxon>
        <taxon>Streptomycetaceae</taxon>
        <taxon>Kitasatospora</taxon>
    </lineage>
</organism>
<dbReference type="Gene3D" id="1.10.1740.10">
    <property type="match status" value="1"/>
</dbReference>
<gene>
    <name evidence="8" type="ORF">GCM10009665_02170</name>
</gene>
<evidence type="ECO:0000313" key="8">
    <source>
        <dbReference type="EMBL" id="GAA1215932.1"/>
    </source>
</evidence>
<evidence type="ECO:0000259" key="6">
    <source>
        <dbReference type="Pfam" id="PF08281"/>
    </source>
</evidence>
<dbReference type="SUPFAM" id="SSF88946">
    <property type="entry name" value="Sigma2 domain of RNA polymerase sigma factors"/>
    <property type="match status" value="1"/>
</dbReference>
<feature type="domain" description="DUF6596" evidence="7">
    <location>
        <begin position="182"/>
        <end position="282"/>
    </location>
</feature>
<dbReference type="InterPro" id="IPR046531">
    <property type="entry name" value="DUF6596"/>
</dbReference>
<dbReference type="Gene3D" id="1.25.40.10">
    <property type="entry name" value="Tetratricopeptide repeat domain"/>
    <property type="match status" value="1"/>
</dbReference>
<name>A0ABP4G703_9ACTN</name>
<evidence type="ECO:0000256" key="1">
    <source>
        <dbReference type="ARBA" id="ARBA00010641"/>
    </source>
</evidence>
<evidence type="ECO:0000259" key="7">
    <source>
        <dbReference type="Pfam" id="PF20239"/>
    </source>
</evidence>
<evidence type="ECO:0000256" key="2">
    <source>
        <dbReference type="ARBA" id="ARBA00023015"/>
    </source>
</evidence>
<comment type="caution">
    <text evidence="8">The sequence shown here is derived from an EMBL/GenBank/DDBJ whole genome shotgun (WGS) entry which is preliminary data.</text>
</comment>
<dbReference type="SUPFAM" id="SSF48452">
    <property type="entry name" value="TPR-like"/>
    <property type="match status" value="1"/>
</dbReference>
<proteinExistence type="inferred from homology"/>
<keyword evidence="4" id="KW-0804">Transcription</keyword>
<dbReference type="SUPFAM" id="SSF88659">
    <property type="entry name" value="Sigma3 and sigma4 domains of RNA polymerase sigma factors"/>
    <property type="match status" value="1"/>
</dbReference>
<sequence>MSTTDARAAITRAHQEEWARVIAALTRRFGDLDVAEEAAAEAFATAVERWPADGVPPNPGGWLTTTAHRKAIDRIRREHRRGDKQREARLLYDNDDDLTEPLGAVDDERLRLIFTCCHPALALETRVALTLRMVGGLTVAEIARAFLVQETAMGRRITRAKAKIKAARIPYRLPSAQDLPARVSGVLAVLYLVFNEGYLATGPDTDPVRHELTAEAIRLTRLIRALLPTDGEVAGLLALMLLIEARRTARVSPGGELIALDEQDRDAWDAALIAEGHRLVRERLATGEAPGRYQLLAAVNAVHTSARDVRDTDWSQVVALYDRLARLDPSPIVALNRAIALAELDGSEVALATVDRLDDRLAGYHAYHATRADLLRRLGRAPQARAAYDRAIALAGNTAEIAHLTRRRDQLGQHH</sequence>
<dbReference type="InterPro" id="IPR013324">
    <property type="entry name" value="RNA_pol_sigma_r3/r4-like"/>
</dbReference>
<keyword evidence="9" id="KW-1185">Reference proteome</keyword>
<keyword evidence="3" id="KW-0731">Sigma factor</keyword>
<keyword evidence="2" id="KW-0805">Transcription regulation</keyword>
<dbReference type="InterPro" id="IPR007627">
    <property type="entry name" value="RNA_pol_sigma70_r2"/>
</dbReference>
<dbReference type="InterPro" id="IPR036388">
    <property type="entry name" value="WH-like_DNA-bd_sf"/>
</dbReference>
<dbReference type="Pfam" id="PF08281">
    <property type="entry name" value="Sigma70_r4_2"/>
    <property type="match status" value="1"/>
</dbReference>
<dbReference type="EMBL" id="BAAALF010000002">
    <property type="protein sequence ID" value="GAA1215932.1"/>
    <property type="molecule type" value="Genomic_DNA"/>
</dbReference>